<gene>
    <name evidence="1" type="ORF">E1301_Tti021334</name>
</gene>
<dbReference type="AlphaFoldDB" id="A0A5A9NJG0"/>
<sequence>MPLLYCKWWRPIKWLSLSQHDFVPVRALLKPVEDIVVHLSDLHKMNNERELELICCLIKRRQLAPGLDCPVPGCTVTETARLDRHLGRVHKVDKQEKERLINVARRQAILHELLGLRDTSPDPPMVSDLDTCGTSSASPGDQLGNVTRVLSTFERESCGPFASAKRRDNARQRARRTQDFFEFCRRTYGPHFFDTMPPTDGLLGFLTGLYGRNLTVSTMRHYLIDIGIFCSYAADSSEREASVTEAKLRHLKRACMYQMNQMKGDVRAHRAEIRASKSARIISREALCKFLKRARRKIPRMIKAFAREPTLGVMFRLQGLLSGYMSILTGHRRCVLINMTALEVGRAGTTQD</sequence>
<evidence type="ECO:0000313" key="1">
    <source>
        <dbReference type="EMBL" id="KAA0709031.1"/>
    </source>
</evidence>
<evidence type="ECO:0000313" key="2">
    <source>
        <dbReference type="Proteomes" id="UP000324632"/>
    </source>
</evidence>
<dbReference type="Proteomes" id="UP000324632">
    <property type="component" value="Chromosome 18"/>
</dbReference>
<keyword evidence="2" id="KW-1185">Reference proteome</keyword>
<accession>A0A5A9NJG0</accession>
<proteinExistence type="predicted"/>
<organism evidence="1 2">
    <name type="scientific">Triplophysa tibetana</name>
    <dbReference type="NCBI Taxonomy" id="1572043"/>
    <lineage>
        <taxon>Eukaryota</taxon>
        <taxon>Metazoa</taxon>
        <taxon>Chordata</taxon>
        <taxon>Craniata</taxon>
        <taxon>Vertebrata</taxon>
        <taxon>Euteleostomi</taxon>
        <taxon>Actinopterygii</taxon>
        <taxon>Neopterygii</taxon>
        <taxon>Teleostei</taxon>
        <taxon>Ostariophysi</taxon>
        <taxon>Cypriniformes</taxon>
        <taxon>Nemacheilidae</taxon>
        <taxon>Triplophysa</taxon>
    </lineage>
</organism>
<dbReference type="EMBL" id="SOYY01000018">
    <property type="protein sequence ID" value="KAA0709031.1"/>
    <property type="molecule type" value="Genomic_DNA"/>
</dbReference>
<comment type="caution">
    <text evidence="1">The sequence shown here is derived from an EMBL/GenBank/DDBJ whole genome shotgun (WGS) entry which is preliminary data.</text>
</comment>
<protein>
    <submittedName>
        <fullName evidence="1">Uncharacterized protein</fullName>
    </submittedName>
</protein>
<reference evidence="1 2" key="1">
    <citation type="journal article" date="2019" name="Mol. Ecol. Resour.">
        <title>Chromosome-level genome assembly of Triplophysa tibetana, a fish adapted to the harsh high-altitude environment of the Tibetan Plateau.</title>
        <authorList>
            <person name="Yang X."/>
            <person name="Liu H."/>
            <person name="Ma Z."/>
            <person name="Zou Y."/>
            <person name="Zou M."/>
            <person name="Mao Y."/>
            <person name="Li X."/>
            <person name="Wang H."/>
            <person name="Chen T."/>
            <person name="Wang W."/>
            <person name="Yang R."/>
        </authorList>
    </citation>
    <scope>NUCLEOTIDE SEQUENCE [LARGE SCALE GENOMIC DNA]</scope>
    <source>
        <strain evidence="1">TTIB1903HZAU</strain>
        <tissue evidence="1">Muscle</tissue>
    </source>
</reference>
<name>A0A5A9NJG0_9TELE</name>